<dbReference type="eggNOG" id="COG1769">
    <property type="taxonomic scope" value="Bacteria"/>
</dbReference>
<evidence type="ECO:0000313" key="2">
    <source>
        <dbReference type="EMBL" id="AFL76315.1"/>
    </source>
</evidence>
<name>I3YH47_THIV6</name>
<dbReference type="HOGENOM" id="CLU_1377580_0_0_6"/>
<dbReference type="RefSeq" id="WP_014780686.1">
    <property type="nucleotide sequence ID" value="NC_018012.1"/>
</dbReference>
<keyword evidence="3" id="KW-1185">Reference proteome</keyword>
<dbReference type="EMBL" id="CP003154">
    <property type="protein sequence ID" value="AFL76315.1"/>
    <property type="molecule type" value="Genomic_DNA"/>
</dbReference>
<dbReference type="AlphaFoldDB" id="I3YH47"/>
<dbReference type="KEGG" id="tvi:Thivi_4519"/>
<gene>
    <name evidence="2" type="ordered locus">Thivi_4519</name>
</gene>
<dbReference type="STRING" id="765911.Thivi_4519"/>
<evidence type="ECO:0000313" key="3">
    <source>
        <dbReference type="Proteomes" id="UP000006062"/>
    </source>
</evidence>
<evidence type="ECO:0000256" key="1">
    <source>
        <dbReference type="SAM" id="MobiDB-lite"/>
    </source>
</evidence>
<dbReference type="OrthoDB" id="6162707at2"/>
<proteinExistence type="predicted"/>
<dbReference type="Proteomes" id="UP000006062">
    <property type="component" value="Chromosome"/>
</dbReference>
<organism evidence="2 3">
    <name type="scientific">Thiocystis violascens (strain ATCC 17096 / DSM 198 / 6111)</name>
    <name type="common">Chromatium violascens</name>
    <dbReference type="NCBI Taxonomy" id="765911"/>
    <lineage>
        <taxon>Bacteria</taxon>
        <taxon>Pseudomonadati</taxon>
        <taxon>Pseudomonadota</taxon>
        <taxon>Gammaproteobacteria</taxon>
        <taxon>Chromatiales</taxon>
        <taxon>Chromatiaceae</taxon>
        <taxon>Thiocystis</taxon>
    </lineage>
</organism>
<feature type="region of interest" description="Disordered" evidence="1">
    <location>
        <begin position="176"/>
        <end position="198"/>
    </location>
</feature>
<dbReference type="Pfam" id="PF09700">
    <property type="entry name" value="Cas_Cmr3"/>
    <property type="match status" value="1"/>
</dbReference>
<accession>I3YH47</accession>
<protein>
    <submittedName>
        <fullName evidence="2">CRISPR-associated protein (Cas_Cmr3)</fullName>
    </submittedName>
</protein>
<reference evidence="2 3" key="1">
    <citation type="submission" date="2012-06" db="EMBL/GenBank/DDBJ databases">
        <title>Complete sequence of Thiocystis violascens DSM 198.</title>
        <authorList>
            <consortium name="US DOE Joint Genome Institute"/>
            <person name="Lucas S."/>
            <person name="Han J."/>
            <person name="Lapidus A."/>
            <person name="Cheng J.-F."/>
            <person name="Goodwin L."/>
            <person name="Pitluck S."/>
            <person name="Peters L."/>
            <person name="Ovchinnikova G."/>
            <person name="Teshima H."/>
            <person name="Detter J.C."/>
            <person name="Han C."/>
            <person name="Tapia R."/>
            <person name="Land M."/>
            <person name="Hauser L."/>
            <person name="Kyrpides N."/>
            <person name="Ivanova N."/>
            <person name="Pagani I."/>
            <person name="Vogl K."/>
            <person name="Liu Z."/>
            <person name="Frigaard N.-U."/>
            <person name="Bryant D."/>
            <person name="Woyke T."/>
        </authorList>
    </citation>
    <scope>NUCLEOTIDE SEQUENCE [LARGE SCALE GENOMIC DNA]</scope>
    <source>
        <strain evidence="3">ATCC 17096 / DSM 198 / 6111</strain>
    </source>
</reference>
<dbReference type="Gene3D" id="3.30.70.2940">
    <property type="match status" value="1"/>
</dbReference>
<dbReference type="InterPro" id="IPR019117">
    <property type="entry name" value="CRISPR-assoc_protein_Cmr3"/>
</dbReference>
<sequence>MSDSIQHWRFDPLDTWFFREARGFDTSGSNALSSLFPPPARTVAGALRTLIGEQQGVDWARFADAGEYADLKQIIGSGDDLGALRLTGPYPQWNDERLYPVPLHLLAKDDDYRFLAPGEEDAAVVCDLGRVRLPRIVEQPDKPLPGAKPQEDGWLTGENLQRVLRGCRQNQTVVVNRRSRMRASASQTQVSETAGRRS</sequence>